<feature type="transmembrane region" description="Helical" evidence="5">
    <location>
        <begin position="52"/>
        <end position="71"/>
    </location>
</feature>
<name>A0A975SXQ4_9ACTN</name>
<feature type="transmembrane region" description="Helical" evidence="5">
    <location>
        <begin position="427"/>
        <end position="447"/>
    </location>
</feature>
<feature type="transmembrane region" description="Helical" evidence="5">
    <location>
        <begin position="83"/>
        <end position="103"/>
    </location>
</feature>
<keyword evidence="2 5" id="KW-0812">Transmembrane</keyword>
<feature type="transmembrane region" description="Helical" evidence="5">
    <location>
        <begin position="238"/>
        <end position="257"/>
    </location>
</feature>
<reference evidence="7" key="1">
    <citation type="submission" date="2021-06" db="EMBL/GenBank/DDBJ databases">
        <title>Complete genome sequence of Nocardioides sp. G188.</title>
        <authorList>
            <person name="Im W.-T."/>
        </authorList>
    </citation>
    <scope>NUCLEOTIDE SEQUENCE</scope>
    <source>
        <strain evidence="7">G188</strain>
    </source>
</reference>
<dbReference type="PANTHER" id="PTHR23501">
    <property type="entry name" value="MAJOR FACILITATOR SUPERFAMILY"/>
    <property type="match status" value="1"/>
</dbReference>
<proteinExistence type="predicted"/>
<dbReference type="Pfam" id="PF07690">
    <property type="entry name" value="MFS_1"/>
    <property type="match status" value="1"/>
</dbReference>
<feature type="transmembrane region" description="Helical" evidence="5">
    <location>
        <begin position="397"/>
        <end position="421"/>
    </location>
</feature>
<dbReference type="EMBL" id="CP077062">
    <property type="protein sequence ID" value="QWZ07862.1"/>
    <property type="molecule type" value="Genomic_DNA"/>
</dbReference>
<dbReference type="GO" id="GO:0022857">
    <property type="term" value="F:transmembrane transporter activity"/>
    <property type="evidence" value="ECO:0007669"/>
    <property type="project" value="InterPro"/>
</dbReference>
<feature type="transmembrane region" description="Helical" evidence="5">
    <location>
        <begin position="109"/>
        <end position="130"/>
    </location>
</feature>
<keyword evidence="8" id="KW-1185">Reference proteome</keyword>
<evidence type="ECO:0000313" key="8">
    <source>
        <dbReference type="Proteomes" id="UP000683575"/>
    </source>
</evidence>
<accession>A0A975SXQ4</accession>
<comment type="subcellular location">
    <subcellularLocation>
        <location evidence="1">Membrane</location>
        <topology evidence="1">Multi-pass membrane protein</topology>
    </subcellularLocation>
</comment>
<dbReference type="InterPro" id="IPR011701">
    <property type="entry name" value="MFS"/>
</dbReference>
<evidence type="ECO:0000256" key="5">
    <source>
        <dbReference type="SAM" id="Phobius"/>
    </source>
</evidence>
<gene>
    <name evidence="7" type="ORF">KRR39_21170</name>
</gene>
<dbReference type="PROSITE" id="PS50850">
    <property type="entry name" value="MFS"/>
    <property type="match status" value="1"/>
</dbReference>
<sequence>MTTTTATRAPRLRDHLALSVGTVAMITLAAFADRAVGTALPTVVRDFDALASFGLANAAPAASFLVALAVAGGWADRRGPLPVLRTGVAAFAVAQLLVGLAWAMPVVVVGRLVSGAGEALVDVSLMVLVARVLHPSLRPRMFSLVSAAWILPSVLGPVVTGVVTEQLGWRWVFLGVLALVVPTWLLLRPAIGPAPWVTADGPPAGVRMGVGWALLAGAGVLAPTLAGEHLSSDGPLAWTVLVISAVVLFVSVVRLLPTGTVRGARGLPTVVAVRGLVSAAFGAVGAFIPLLLTLLHDFGPATAGVSLTVTGVTWALGSWIQGHYTAPTRSRMLGGGLACMTVGLTVATLLAVTPLAPWWGLAGWALAGVGMGVSSSTLAVMVLDLSRDDEQGRNNGAAQTAAAAAMAVGLAFGGALVAGAAPSPGPAVFAVLLGGGAVAAAVGWALTGRTTPV</sequence>
<dbReference type="Proteomes" id="UP000683575">
    <property type="component" value="Chromosome"/>
</dbReference>
<dbReference type="GO" id="GO:0005886">
    <property type="term" value="C:plasma membrane"/>
    <property type="evidence" value="ECO:0007669"/>
    <property type="project" value="TreeGrafter"/>
</dbReference>
<dbReference type="KEGG" id="nps:KRR39_21170"/>
<feature type="transmembrane region" description="Helical" evidence="5">
    <location>
        <begin position="298"/>
        <end position="320"/>
    </location>
</feature>
<feature type="transmembrane region" description="Helical" evidence="5">
    <location>
        <begin position="208"/>
        <end position="226"/>
    </location>
</feature>
<evidence type="ECO:0000256" key="1">
    <source>
        <dbReference type="ARBA" id="ARBA00004141"/>
    </source>
</evidence>
<feature type="transmembrane region" description="Helical" evidence="5">
    <location>
        <begin position="358"/>
        <end position="385"/>
    </location>
</feature>
<evidence type="ECO:0000256" key="2">
    <source>
        <dbReference type="ARBA" id="ARBA00022692"/>
    </source>
</evidence>
<dbReference type="PANTHER" id="PTHR23501:SF154">
    <property type="entry name" value="MULTIDRUG-EFFLUX TRANSPORTER RV1634-RELATED"/>
    <property type="match status" value="1"/>
</dbReference>
<dbReference type="InterPro" id="IPR020846">
    <property type="entry name" value="MFS_dom"/>
</dbReference>
<keyword evidence="3 5" id="KW-1133">Transmembrane helix</keyword>
<feature type="transmembrane region" description="Helical" evidence="5">
    <location>
        <begin position="169"/>
        <end position="187"/>
    </location>
</feature>
<evidence type="ECO:0000313" key="7">
    <source>
        <dbReference type="EMBL" id="QWZ07862.1"/>
    </source>
</evidence>
<dbReference type="AlphaFoldDB" id="A0A975SXQ4"/>
<organism evidence="7 8">
    <name type="scientific">Nocardioides panacis</name>
    <dbReference type="NCBI Taxonomy" id="2849501"/>
    <lineage>
        <taxon>Bacteria</taxon>
        <taxon>Bacillati</taxon>
        <taxon>Actinomycetota</taxon>
        <taxon>Actinomycetes</taxon>
        <taxon>Propionibacteriales</taxon>
        <taxon>Nocardioidaceae</taxon>
        <taxon>Nocardioides</taxon>
    </lineage>
</organism>
<dbReference type="RefSeq" id="WP_216939372.1">
    <property type="nucleotide sequence ID" value="NZ_CP077062.1"/>
</dbReference>
<feature type="transmembrane region" description="Helical" evidence="5">
    <location>
        <begin position="269"/>
        <end position="292"/>
    </location>
</feature>
<protein>
    <submittedName>
        <fullName evidence="7">MFS transporter</fullName>
    </submittedName>
</protein>
<evidence type="ECO:0000256" key="4">
    <source>
        <dbReference type="ARBA" id="ARBA00023136"/>
    </source>
</evidence>
<feature type="transmembrane region" description="Helical" evidence="5">
    <location>
        <begin position="332"/>
        <end position="352"/>
    </location>
</feature>
<keyword evidence="4 5" id="KW-0472">Membrane</keyword>
<evidence type="ECO:0000259" key="6">
    <source>
        <dbReference type="PROSITE" id="PS50850"/>
    </source>
</evidence>
<feature type="transmembrane region" description="Helical" evidence="5">
    <location>
        <begin position="12"/>
        <end position="32"/>
    </location>
</feature>
<evidence type="ECO:0000256" key="3">
    <source>
        <dbReference type="ARBA" id="ARBA00022989"/>
    </source>
</evidence>
<feature type="domain" description="Major facilitator superfamily (MFS) profile" evidence="6">
    <location>
        <begin position="18"/>
        <end position="451"/>
    </location>
</feature>
<feature type="transmembrane region" description="Helical" evidence="5">
    <location>
        <begin position="142"/>
        <end position="163"/>
    </location>
</feature>